<dbReference type="PANTHER" id="PTHR43861">
    <property type="entry name" value="TRANS-ACONITATE 2-METHYLTRANSFERASE-RELATED"/>
    <property type="match status" value="1"/>
</dbReference>
<dbReference type="KEGG" id="fpn:ABE65_004530"/>
<dbReference type="Proteomes" id="UP000076623">
    <property type="component" value="Chromosome"/>
</dbReference>
<evidence type="ECO:0000313" key="4">
    <source>
        <dbReference type="Proteomes" id="UP000076623"/>
    </source>
</evidence>
<dbReference type="EMBL" id="CP015378">
    <property type="protein sequence ID" value="ANC76114.1"/>
    <property type="molecule type" value="Genomic_DNA"/>
</dbReference>
<dbReference type="InterPro" id="IPR029063">
    <property type="entry name" value="SAM-dependent_MTases_sf"/>
</dbReference>
<reference evidence="3 4" key="1">
    <citation type="submission" date="2016-04" db="EMBL/GenBank/DDBJ databases">
        <title>Complete genome sequence of Fictibacillus phosphorivorans G25-29, a strain toxic to nematodes.</title>
        <authorList>
            <person name="Zheng Z."/>
        </authorList>
    </citation>
    <scope>NUCLEOTIDE SEQUENCE [LARGE SCALE GENOMIC DNA]</scope>
    <source>
        <strain evidence="3 4">G25-29</strain>
    </source>
</reference>
<dbReference type="InterPro" id="IPR041698">
    <property type="entry name" value="Methyltransf_25"/>
</dbReference>
<keyword evidence="3" id="KW-0489">Methyltransferase</keyword>
<dbReference type="CDD" id="cd02440">
    <property type="entry name" value="AdoMet_MTases"/>
    <property type="match status" value="1"/>
</dbReference>
<keyword evidence="4" id="KW-1185">Reference proteome</keyword>
<dbReference type="Pfam" id="PF13649">
    <property type="entry name" value="Methyltransf_25"/>
    <property type="match status" value="1"/>
</dbReference>
<gene>
    <name evidence="3" type="ORF">ABE65_004530</name>
</gene>
<proteinExistence type="predicted"/>
<evidence type="ECO:0000313" key="3">
    <source>
        <dbReference type="EMBL" id="ANC76114.1"/>
    </source>
</evidence>
<dbReference type="Gene3D" id="3.40.50.150">
    <property type="entry name" value="Vaccinia Virus protein VP39"/>
    <property type="match status" value="1"/>
</dbReference>
<evidence type="ECO:0000259" key="2">
    <source>
        <dbReference type="Pfam" id="PF13649"/>
    </source>
</evidence>
<dbReference type="SUPFAM" id="SSF53335">
    <property type="entry name" value="S-adenosyl-L-methionine-dependent methyltransferases"/>
    <property type="match status" value="1"/>
</dbReference>
<dbReference type="AlphaFoldDB" id="A0A160IJF5"/>
<organism evidence="3 4">
    <name type="scientific">Fictibacillus phosphorivorans</name>
    <dbReference type="NCBI Taxonomy" id="1221500"/>
    <lineage>
        <taxon>Bacteria</taxon>
        <taxon>Bacillati</taxon>
        <taxon>Bacillota</taxon>
        <taxon>Bacilli</taxon>
        <taxon>Bacillales</taxon>
        <taxon>Fictibacillaceae</taxon>
        <taxon>Fictibacillus</taxon>
    </lineage>
</organism>
<protein>
    <submittedName>
        <fullName evidence="3">Methyltransferase</fullName>
    </submittedName>
</protein>
<name>A0A160IJF5_9BACL</name>
<sequence>MRKADDYLTNLITKNEHVFDMLDSLLRDEGAFWNSFYEDRNKKIPFFVDAPDENLVNYIERGLLKPGRVLELGCGPGRNAIFLAQLGFEVDAVDLSSEGLKWARERAKEKGVDVKFIQGSIFEMDLPHMEYDLIYDSGCFHHVPPHRRVSYLNLLNKCLKDGGHFAITCFDAVGMGLDIPDMDVYKDRSMQGGLGYTFERMREVFSDFKEVELRKMEEISQPADTFGLPFLNAGLFRK</sequence>
<dbReference type="GO" id="GO:0032259">
    <property type="term" value="P:methylation"/>
    <property type="evidence" value="ECO:0007669"/>
    <property type="project" value="UniProtKB-KW"/>
</dbReference>
<feature type="domain" description="Methyltransferase" evidence="2">
    <location>
        <begin position="69"/>
        <end position="163"/>
    </location>
</feature>
<dbReference type="GO" id="GO:0008168">
    <property type="term" value="F:methyltransferase activity"/>
    <property type="evidence" value="ECO:0007669"/>
    <property type="project" value="UniProtKB-KW"/>
</dbReference>
<accession>A0A160IJF5</accession>
<evidence type="ECO:0000256" key="1">
    <source>
        <dbReference type="ARBA" id="ARBA00022679"/>
    </source>
</evidence>
<dbReference type="STRING" id="1221500.ABE65_004530"/>
<keyword evidence="1 3" id="KW-0808">Transferase</keyword>